<comment type="catalytic activity">
    <reaction evidence="2">
        <text>N-terminal N-formyl-L-methionyl-[peptide] + H2O = N-terminal L-methionyl-[peptide] + formate</text>
        <dbReference type="Rhea" id="RHEA:24420"/>
        <dbReference type="Rhea" id="RHEA-COMP:10639"/>
        <dbReference type="Rhea" id="RHEA-COMP:10640"/>
        <dbReference type="ChEBI" id="CHEBI:15377"/>
        <dbReference type="ChEBI" id="CHEBI:15740"/>
        <dbReference type="ChEBI" id="CHEBI:49298"/>
        <dbReference type="ChEBI" id="CHEBI:64731"/>
        <dbReference type="EC" id="3.5.1.88"/>
    </reaction>
</comment>
<dbReference type="Gene3D" id="3.90.45.10">
    <property type="entry name" value="Peptide deformylase"/>
    <property type="match status" value="1"/>
</dbReference>
<dbReference type="RefSeq" id="WP_249699033.1">
    <property type="nucleotide sequence ID" value="NZ_JAMFLX010000009.1"/>
</dbReference>
<evidence type="ECO:0000313" key="4">
    <source>
        <dbReference type="Proteomes" id="UP001203338"/>
    </source>
</evidence>
<keyword evidence="2" id="KW-0479">Metal-binding</keyword>
<feature type="binding site" evidence="2">
    <location>
        <position position="133"/>
    </location>
    <ligand>
        <name>Fe cation</name>
        <dbReference type="ChEBI" id="CHEBI:24875"/>
    </ligand>
</feature>
<dbReference type="EC" id="3.5.1.88" evidence="2"/>
<feature type="binding site" evidence="2">
    <location>
        <position position="137"/>
    </location>
    <ligand>
        <name>Fe cation</name>
        <dbReference type="ChEBI" id="CHEBI:24875"/>
    </ligand>
</feature>
<dbReference type="GO" id="GO:0042586">
    <property type="term" value="F:peptide deformylase activity"/>
    <property type="evidence" value="ECO:0007669"/>
    <property type="project" value="UniProtKB-EC"/>
</dbReference>
<dbReference type="PANTHER" id="PTHR10458:SF22">
    <property type="entry name" value="PEPTIDE DEFORMYLASE"/>
    <property type="match status" value="1"/>
</dbReference>
<dbReference type="Proteomes" id="UP001203338">
    <property type="component" value="Unassembled WGS sequence"/>
</dbReference>
<comment type="caution">
    <text evidence="3">The sequence shown here is derived from an EMBL/GenBank/DDBJ whole genome shotgun (WGS) entry which is preliminary data.</text>
</comment>
<protein>
    <recommendedName>
        <fullName evidence="2">Peptide deformylase</fullName>
        <shortName evidence="2">PDF</shortName>
        <ecNumber evidence="2">3.5.1.88</ecNumber>
    </recommendedName>
    <alternativeName>
        <fullName evidence="2">Polypeptide deformylase</fullName>
    </alternativeName>
</protein>
<feature type="active site" evidence="2">
    <location>
        <position position="134"/>
    </location>
</feature>
<proteinExistence type="inferred from homology"/>
<comment type="similarity">
    <text evidence="1 2">Belongs to the polypeptide deformylase family.</text>
</comment>
<dbReference type="SUPFAM" id="SSF56420">
    <property type="entry name" value="Peptide deformylase"/>
    <property type="match status" value="1"/>
</dbReference>
<comment type="function">
    <text evidence="2">Removes the formyl group from the N-terminal Met of newly synthesized proteins. Requires at least a dipeptide for an efficient rate of reaction. N-terminal L-methionine is a prerequisite for activity but the enzyme has broad specificity at other positions.</text>
</comment>
<feature type="binding site" evidence="2">
    <location>
        <position position="91"/>
    </location>
    <ligand>
        <name>Fe cation</name>
        <dbReference type="ChEBI" id="CHEBI:24875"/>
    </ligand>
</feature>
<dbReference type="NCBIfam" id="TIGR00079">
    <property type="entry name" value="pept_deformyl"/>
    <property type="match status" value="1"/>
</dbReference>
<keyword evidence="2 3" id="KW-0378">Hydrolase</keyword>
<keyword evidence="2" id="KW-0408">Iron</keyword>
<evidence type="ECO:0000256" key="2">
    <source>
        <dbReference type="HAMAP-Rule" id="MF_00163"/>
    </source>
</evidence>
<accession>A0ABT0PGN3</accession>
<dbReference type="PANTHER" id="PTHR10458">
    <property type="entry name" value="PEPTIDE DEFORMYLASE"/>
    <property type="match status" value="1"/>
</dbReference>
<dbReference type="PRINTS" id="PR01576">
    <property type="entry name" value="PDEFORMYLASE"/>
</dbReference>
<dbReference type="HAMAP" id="MF_00163">
    <property type="entry name" value="Pep_deformylase"/>
    <property type="match status" value="1"/>
</dbReference>
<name>A0ABT0PGN3_9GAMM</name>
<keyword evidence="2" id="KW-0648">Protein biosynthesis</keyword>
<evidence type="ECO:0000313" key="3">
    <source>
        <dbReference type="EMBL" id="MCL6269917.1"/>
    </source>
</evidence>
<dbReference type="EMBL" id="JAMFLX010000009">
    <property type="protein sequence ID" value="MCL6269917.1"/>
    <property type="molecule type" value="Genomic_DNA"/>
</dbReference>
<organism evidence="3 4">
    <name type="scientific">Parendozoicomonas callyspongiae</name>
    <dbReference type="NCBI Taxonomy" id="2942213"/>
    <lineage>
        <taxon>Bacteria</taxon>
        <taxon>Pseudomonadati</taxon>
        <taxon>Pseudomonadota</taxon>
        <taxon>Gammaproteobacteria</taxon>
        <taxon>Oceanospirillales</taxon>
        <taxon>Endozoicomonadaceae</taxon>
        <taxon>Parendozoicomonas</taxon>
    </lineage>
</organism>
<dbReference type="NCBIfam" id="NF001159">
    <property type="entry name" value="PRK00150.1-3"/>
    <property type="match status" value="1"/>
</dbReference>
<evidence type="ECO:0000256" key="1">
    <source>
        <dbReference type="ARBA" id="ARBA00010759"/>
    </source>
</evidence>
<dbReference type="PIRSF" id="PIRSF004749">
    <property type="entry name" value="Pep_def"/>
    <property type="match status" value="1"/>
</dbReference>
<reference evidence="3 4" key="1">
    <citation type="submission" date="2022-05" db="EMBL/GenBank/DDBJ databases">
        <authorList>
            <person name="Park J.-S."/>
        </authorList>
    </citation>
    <scope>NUCLEOTIDE SEQUENCE [LARGE SCALE GENOMIC DNA]</scope>
    <source>
        <strain evidence="3 4">2012CJ34-2</strain>
    </source>
</reference>
<comment type="cofactor">
    <cofactor evidence="2">
        <name>Fe(2+)</name>
        <dbReference type="ChEBI" id="CHEBI:29033"/>
    </cofactor>
    <text evidence="2">Binds 1 Fe(2+) ion.</text>
</comment>
<dbReference type="Pfam" id="PF01327">
    <property type="entry name" value="Pep_deformylase"/>
    <property type="match status" value="1"/>
</dbReference>
<gene>
    <name evidence="2 3" type="primary">def</name>
    <name evidence="3" type="ORF">M3P05_08200</name>
</gene>
<sequence length="169" mass="18924">MAIRPMVYEPDPVLRTEAKPVTDFGEDFQVLVDDMFETMYANQGCGLAAPQIGISLTLSVIDVSADKSGQFVIVNPEIIETRGTHEMTAGCLSVPGSYGKVKRAAWVKVRALDRHGKPFEVEGEGVLSECLQHEIDHLRGKLFIDHLQPLKKKMLQTKSRKFRKKNKLD</sequence>
<dbReference type="CDD" id="cd00487">
    <property type="entry name" value="Pep_deformylase"/>
    <property type="match status" value="1"/>
</dbReference>
<keyword evidence="4" id="KW-1185">Reference proteome</keyword>
<dbReference type="InterPro" id="IPR036821">
    <property type="entry name" value="Peptide_deformylase_sf"/>
</dbReference>
<dbReference type="InterPro" id="IPR023635">
    <property type="entry name" value="Peptide_deformylase"/>
</dbReference>